<evidence type="ECO:0000256" key="1">
    <source>
        <dbReference type="ARBA" id="ARBA00022490"/>
    </source>
</evidence>
<gene>
    <name evidence="4" type="ORF">SAMN04487788_0258</name>
</gene>
<dbReference type="InterPro" id="IPR003775">
    <property type="entry name" value="Flagellar_assembly_factor_FliW"/>
</dbReference>
<dbReference type="InterPro" id="IPR024046">
    <property type="entry name" value="Flagellar_assmbl_FliW_dom_sf"/>
</dbReference>
<evidence type="ECO:0000313" key="4">
    <source>
        <dbReference type="EMBL" id="SDO61007.1"/>
    </source>
</evidence>
<keyword evidence="1" id="KW-0963">Cytoplasm</keyword>
<evidence type="ECO:0000313" key="5">
    <source>
        <dbReference type="Proteomes" id="UP000186456"/>
    </source>
</evidence>
<proteinExistence type="predicted"/>
<evidence type="ECO:0000256" key="3">
    <source>
        <dbReference type="ARBA" id="ARBA00022845"/>
    </source>
</evidence>
<dbReference type="Gene3D" id="2.30.290.10">
    <property type="entry name" value="BH3618-like"/>
    <property type="match status" value="1"/>
</dbReference>
<organism evidence="4 5">
    <name type="scientific">Microbacterium testaceum (strain StLB037)</name>
    <dbReference type="NCBI Taxonomy" id="979556"/>
    <lineage>
        <taxon>Bacteria</taxon>
        <taxon>Bacillati</taxon>
        <taxon>Actinomycetota</taxon>
        <taxon>Actinomycetes</taxon>
        <taxon>Micrococcales</taxon>
        <taxon>Microbacteriaceae</taxon>
        <taxon>Microbacterium</taxon>
    </lineage>
</organism>
<reference evidence="4 5" key="1">
    <citation type="submission" date="2016-10" db="EMBL/GenBank/DDBJ databases">
        <authorList>
            <person name="de Groot N.N."/>
        </authorList>
    </citation>
    <scope>NUCLEOTIDE SEQUENCE [LARGE SCALE GENOMIC DNA]</scope>
    <source>
        <strain evidence="4 5">StLB037</strain>
    </source>
</reference>
<dbReference type="Pfam" id="PF02623">
    <property type="entry name" value="FliW"/>
    <property type="match status" value="1"/>
</dbReference>
<dbReference type="GO" id="GO:0044780">
    <property type="term" value="P:bacterial-type flagellum assembly"/>
    <property type="evidence" value="ECO:0007669"/>
    <property type="project" value="InterPro"/>
</dbReference>
<keyword evidence="2" id="KW-1005">Bacterial flagellum biogenesis</keyword>
<protein>
    <submittedName>
        <fullName evidence="4">Flagellar assembly factor FliW</fullName>
    </submittedName>
</protein>
<dbReference type="Proteomes" id="UP000186456">
    <property type="component" value="Unassembled WGS sequence"/>
</dbReference>
<dbReference type="RefSeq" id="WP_074694154.1">
    <property type="nucleotide sequence ID" value="NZ_FNJN01000001.1"/>
</dbReference>
<dbReference type="AlphaFoldDB" id="A0A1H0KYF1"/>
<evidence type="ECO:0000256" key="2">
    <source>
        <dbReference type="ARBA" id="ARBA00022795"/>
    </source>
</evidence>
<keyword evidence="3" id="KW-0810">Translation regulation</keyword>
<keyword evidence="4" id="KW-0966">Cell projection</keyword>
<keyword evidence="4" id="KW-0282">Flagellum</keyword>
<dbReference type="PANTHER" id="PTHR39190">
    <property type="entry name" value="FLAGELLAR ASSEMBLY FACTOR FLIW"/>
    <property type="match status" value="1"/>
</dbReference>
<dbReference type="GO" id="GO:0006417">
    <property type="term" value="P:regulation of translation"/>
    <property type="evidence" value="ECO:0007669"/>
    <property type="project" value="UniProtKB-KW"/>
</dbReference>
<name>A0A1H0KYF1_MICTS</name>
<dbReference type="PANTHER" id="PTHR39190:SF1">
    <property type="entry name" value="FLAGELLAR ASSEMBLY FACTOR FLIW"/>
    <property type="match status" value="1"/>
</dbReference>
<dbReference type="SUPFAM" id="SSF141457">
    <property type="entry name" value="BH3618-like"/>
    <property type="match status" value="1"/>
</dbReference>
<keyword evidence="4" id="KW-0969">Cilium</keyword>
<accession>A0A1H0KYF1</accession>
<sequence length="129" mass="13633">MTAHPPLAGIDVDFETSPPGLAPRTSFRLEPIEGADGLYALRSTSDDLRLFLLDPARAGLAYDPPIATASLSALSASRDEVRVFVVANPAEDGVFVNLRAPILVNARTGAGTQVIFDESAYPLRARLGA</sequence>
<dbReference type="EMBL" id="FNJN01000001">
    <property type="protein sequence ID" value="SDO61007.1"/>
    <property type="molecule type" value="Genomic_DNA"/>
</dbReference>